<dbReference type="InterPro" id="IPR003959">
    <property type="entry name" value="ATPase_AAA_core"/>
</dbReference>
<dbReference type="InterPro" id="IPR034139">
    <property type="entry name" value="TOPRIM_OLD"/>
</dbReference>
<dbReference type="PROSITE" id="PS50893">
    <property type="entry name" value="ABC_TRANSPORTER_2"/>
    <property type="match status" value="1"/>
</dbReference>
<comment type="caution">
    <text evidence="2">The sequence shown here is derived from an EMBL/GenBank/DDBJ whole genome shotgun (WGS) entry which is preliminary data.</text>
</comment>
<dbReference type="Pfam" id="PF13304">
    <property type="entry name" value="AAA_21"/>
    <property type="match status" value="1"/>
</dbReference>
<dbReference type="RefSeq" id="WP_173735984.1">
    <property type="nucleotide sequence ID" value="NZ_JAAIPU010000053.1"/>
</dbReference>
<evidence type="ECO:0000313" key="3">
    <source>
        <dbReference type="Proteomes" id="UP001644719"/>
    </source>
</evidence>
<dbReference type="InterPro" id="IPR051396">
    <property type="entry name" value="Bact_Antivir_Def_Nuclease"/>
</dbReference>
<proteinExistence type="predicted"/>
<feature type="domain" description="ABC transporter" evidence="1">
    <location>
        <begin position="1"/>
        <end position="266"/>
    </location>
</feature>
<reference evidence="2 3" key="1">
    <citation type="journal article" date="2020" name="Cell Host Microbe">
        <title>Functional and Genomic Variation between Human-Derived Isolates of Lachnospiraceae Reveals Inter- and Intra-Species Diversity.</title>
        <authorList>
            <person name="Sorbara M.T."/>
            <person name="Littmann E.R."/>
            <person name="Fontana E."/>
            <person name="Moody T.U."/>
            <person name="Kohout C.E."/>
            <person name="Gjonbalaj M."/>
            <person name="Eaton V."/>
            <person name="Seok R."/>
            <person name="Leiner I.M."/>
            <person name="Pamer E.G."/>
        </authorList>
    </citation>
    <scope>NUCLEOTIDE SEQUENCE [LARGE SCALE GENOMIC DNA]</scope>
    <source>
        <strain evidence="2 3">MSK.17.74</strain>
    </source>
</reference>
<dbReference type="InterPro" id="IPR003439">
    <property type="entry name" value="ABC_transporter-like_ATP-bd"/>
</dbReference>
<dbReference type="InterPro" id="IPR027417">
    <property type="entry name" value="P-loop_NTPase"/>
</dbReference>
<dbReference type="EMBL" id="JAAITS010000030">
    <property type="protein sequence ID" value="NSG86016.1"/>
    <property type="molecule type" value="Genomic_DNA"/>
</dbReference>
<accession>A0ABX2H7X4</accession>
<organism evidence="2 3">
    <name type="scientific">Blautia faecis</name>
    <dbReference type="NCBI Taxonomy" id="871665"/>
    <lineage>
        <taxon>Bacteria</taxon>
        <taxon>Bacillati</taxon>
        <taxon>Bacillota</taxon>
        <taxon>Clostridia</taxon>
        <taxon>Lachnospirales</taxon>
        <taxon>Lachnospiraceae</taxon>
        <taxon>Blautia</taxon>
    </lineage>
</organism>
<name>A0ABX2H7X4_9FIRM</name>
<evidence type="ECO:0000259" key="1">
    <source>
        <dbReference type="PROSITE" id="PS50893"/>
    </source>
</evidence>
<protein>
    <submittedName>
        <fullName evidence="2">AAA family ATPase</fullName>
    </submittedName>
</protein>
<dbReference type="PANTHER" id="PTHR43581:SF2">
    <property type="entry name" value="EXCINUCLEASE ATPASE SUBUNIT"/>
    <property type="match status" value="1"/>
</dbReference>
<dbReference type="Pfam" id="PF20469">
    <property type="entry name" value="OLD-like_TOPRIM"/>
    <property type="match status" value="1"/>
</dbReference>
<evidence type="ECO:0000313" key="2">
    <source>
        <dbReference type="EMBL" id="NSG86016.1"/>
    </source>
</evidence>
<dbReference type="CDD" id="cd01026">
    <property type="entry name" value="TOPRIM_OLD"/>
    <property type="match status" value="1"/>
</dbReference>
<gene>
    <name evidence="2" type="ORF">G5B17_11460</name>
</gene>
<dbReference type="Gene3D" id="3.40.50.300">
    <property type="entry name" value="P-loop containing nucleotide triphosphate hydrolases"/>
    <property type="match status" value="1"/>
</dbReference>
<dbReference type="SUPFAM" id="SSF52540">
    <property type="entry name" value="P-loop containing nucleoside triphosphate hydrolases"/>
    <property type="match status" value="1"/>
</dbReference>
<sequence length="619" mass="70328">MKYPKTLNVKVENIFGDQDVQITLYSGLTIFVGTNASGKTQTLKKIRDIMRNEVGSNKVRYLSSNRIGNMEQYRSKTNQYNYTTDDYTLGDQATKRARLQIETASGDFFAMDERKDVFIKVSERLSVLFNRNIFIRWDAGQMKVFFGKTDSEQEYSVAAEASGLVNVISILAALFDEVVEVLLIDEPEVSLHPQLQSYLLREMKSAAKRYNKTIIISTHSAEMIELNSASELCNFVFFRKDSLPKQISPDTPELNSVKLKEFLLRMSLIYSEGFFAKKVMLIEGSSDMILCRYLCNRLNLKLDVAGSQIIPVEGKGQFPVITKLFRLIGKEVCVLTDLDGFTDDNNIVNLFAVLPEAIQIANDYGNRDLQSMIRDIKTKIDELVQSQKENMVMIYNQHPYWVNRDPEADDDKIIRRALIAQLFTVSADELATWPDPHEWTSLKKRITVLFDILEKLGCFILRRGAVESYYAFSPNTTFNGKPSAAANEVSYWEDKSNEQIYAQFSDIVRSLQFAALDKTVDESFAVKKELLSELALILGILPQVSTEKELLSCIKQAKGSAESLFDYRIINDSKRLGVEISLKSEIIDVDGFPFKAFVGDNVNILIDERIQSHSSEESQ</sequence>
<dbReference type="PANTHER" id="PTHR43581">
    <property type="entry name" value="ATP/GTP PHOSPHATASE"/>
    <property type="match status" value="1"/>
</dbReference>
<dbReference type="Proteomes" id="UP001644719">
    <property type="component" value="Unassembled WGS sequence"/>
</dbReference>
<keyword evidence="3" id="KW-1185">Reference proteome</keyword>